<evidence type="ECO:0000259" key="9">
    <source>
        <dbReference type="Pfam" id="PF12704"/>
    </source>
</evidence>
<sequence>MLLENMKMALSSLRANKLRSILTMLGIIIGIGSVISIVSIGDTMRKMFSDLYKNVGVTQAAIMINPYMDQEEIRDSDFFTMDELYKMKEVFGNRLDYVDNMSSGSIDIKNGLNRLKTNIEGVDSPYQKLQPVQILNGRYISANDVEERRAVILISESTALKLYGTVNATGKHFRSDIMGENREFSIIGVYRKDISPIQKLLMGSNDKNGEGIVPWTLFSPESSEFSMIRYYGKTGMSEQEMKQLNTEIKAYFSKIKNRQPSDWYISSIQDEMKQVDGVMGGISAAVGGIAAISLLVGGIGIMNIMLVSVTERTREIGIRKALGASTGDILVQFLTESALLSALGGLIGVLLAMGLVSLGATAFGLSVVIRPGIILVAVLFSAIVGIFFGIYPANKAAKEDPIVALRYE</sequence>
<comment type="similarity">
    <text evidence="6">Belongs to the ABC-4 integral membrane protein family.</text>
</comment>
<dbReference type="InterPro" id="IPR050250">
    <property type="entry name" value="Macrolide_Exporter_MacB"/>
</dbReference>
<evidence type="ECO:0000256" key="7">
    <source>
        <dbReference type="SAM" id="Phobius"/>
    </source>
</evidence>
<dbReference type="AlphaFoldDB" id="A0A7W9SGZ5"/>
<dbReference type="GO" id="GO:0005886">
    <property type="term" value="C:plasma membrane"/>
    <property type="evidence" value="ECO:0007669"/>
    <property type="project" value="UniProtKB-SubCell"/>
</dbReference>
<evidence type="ECO:0000259" key="8">
    <source>
        <dbReference type="Pfam" id="PF02687"/>
    </source>
</evidence>
<evidence type="ECO:0000256" key="3">
    <source>
        <dbReference type="ARBA" id="ARBA00022692"/>
    </source>
</evidence>
<feature type="transmembrane region" description="Helical" evidence="7">
    <location>
        <begin position="338"/>
        <end position="365"/>
    </location>
</feature>
<keyword evidence="3 7" id="KW-0812">Transmembrane</keyword>
<gene>
    <name evidence="10" type="ORF">HNQ46_001953</name>
</gene>
<evidence type="ECO:0000256" key="6">
    <source>
        <dbReference type="ARBA" id="ARBA00038076"/>
    </source>
</evidence>
<dbReference type="RefSeq" id="WP_183684497.1">
    <property type="nucleotide sequence ID" value="NZ_CAUVEM010000015.1"/>
</dbReference>
<evidence type="ECO:0000313" key="10">
    <source>
        <dbReference type="EMBL" id="MBB6041962.1"/>
    </source>
</evidence>
<feature type="domain" description="MacB-like periplasmic core" evidence="9">
    <location>
        <begin position="20"/>
        <end position="220"/>
    </location>
</feature>
<name>A0A7W9SGZ5_9FIRM</name>
<proteinExistence type="inferred from homology"/>
<keyword evidence="4 7" id="KW-1133">Transmembrane helix</keyword>
<accession>A0A7W9SGZ5</accession>
<comment type="caution">
    <text evidence="10">The sequence shown here is derived from an EMBL/GenBank/DDBJ whole genome shotgun (WGS) entry which is preliminary data.</text>
</comment>
<dbReference type="EMBL" id="JACHHH010000010">
    <property type="protein sequence ID" value="MBB6041962.1"/>
    <property type="molecule type" value="Genomic_DNA"/>
</dbReference>
<dbReference type="InterPro" id="IPR025857">
    <property type="entry name" value="MacB_PCD"/>
</dbReference>
<dbReference type="PANTHER" id="PTHR30572">
    <property type="entry name" value="MEMBRANE COMPONENT OF TRANSPORTER-RELATED"/>
    <property type="match status" value="1"/>
</dbReference>
<feature type="transmembrane region" description="Helical" evidence="7">
    <location>
        <begin position="282"/>
        <end position="306"/>
    </location>
</feature>
<keyword evidence="2" id="KW-1003">Cell membrane</keyword>
<protein>
    <submittedName>
        <fullName evidence="10">Putative ABC transport system permease protein</fullName>
    </submittedName>
</protein>
<dbReference type="PANTHER" id="PTHR30572:SF4">
    <property type="entry name" value="ABC TRANSPORTER PERMEASE YTRF"/>
    <property type="match status" value="1"/>
</dbReference>
<dbReference type="Pfam" id="PF12704">
    <property type="entry name" value="MacB_PCD"/>
    <property type="match status" value="1"/>
</dbReference>
<dbReference type="GeneID" id="85015484"/>
<evidence type="ECO:0000256" key="2">
    <source>
        <dbReference type="ARBA" id="ARBA00022475"/>
    </source>
</evidence>
<dbReference type="InterPro" id="IPR003838">
    <property type="entry name" value="ABC3_permease_C"/>
</dbReference>
<organism evidence="10 11">
    <name type="scientific">Oribacterium sinus</name>
    <dbReference type="NCBI Taxonomy" id="237576"/>
    <lineage>
        <taxon>Bacteria</taxon>
        <taxon>Bacillati</taxon>
        <taxon>Bacillota</taxon>
        <taxon>Clostridia</taxon>
        <taxon>Lachnospirales</taxon>
        <taxon>Lachnospiraceae</taxon>
        <taxon>Oribacterium</taxon>
    </lineage>
</organism>
<evidence type="ECO:0000256" key="1">
    <source>
        <dbReference type="ARBA" id="ARBA00004651"/>
    </source>
</evidence>
<keyword evidence="5 7" id="KW-0472">Membrane</keyword>
<evidence type="ECO:0000256" key="4">
    <source>
        <dbReference type="ARBA" id="ARBA00022989"/>
    </source>
</evidence>
<feature type="transmembrane region" description="Helical" evidence="7">
    <location>
        <begin position="20"/>
        <end position="40"/>
    </location>
</feature>
<feature type="domain" description="ABC3 transporter permease C-terminal" evidence="8">
    <location>
        <begin position="289"/>
        <end position="401"/>
    </location>
</feature>
<comment type="subcellular location">
    <subcellularLocation>
        <location evidence="1">Cell membrane</location>
        <topology evidence="1">Multi-pass membrane protein</topology>
    </subcellularLocation>
</comment>
<evidence type="ECO:0000313" key="11">
    <source>
        <dbReference type="Proteomes" id="UP000522163"/>
    </source>
</evidence>
<reference evidence="10 11" key="1">
    <citation type="submission" date="2020-08" db="EMBL/GenBank/DDBJ databases">
        <title>Genomic Encyclopedia of Type Strains, Phase IV (KMG-IV): sequencing the most valuable type-strain genomes for metagenomic binning, comparative biology and taxonomic classification.</title>
        <authorList>
            <person name="Goeker M."/>
        </authorList>
    </citation>
    <scope>NUCLEOTIDE SEQUENCE [LARGE SCALE GENOMIC DNA]</scope>
    <source>
        <strain evidence="10 11">DSM 17245</strain>
    </source>
</reference>
<evidence type="ECO:0000256" key="5">
    <source>
        <dbReference type="ARBA" id="ARBA00023136"/>
    </source>
</evidence>
<feature type="transmembrane region" description="Helical" evidence="7">
    <location>
        <begin position="372"/>
        <end position="391"/>
    </location>
</feature>
<dbReference type="Proteomes" id="UP000522163">
    <property type="component" value="Unassembled WGS sequence"/>
</dbReference>
<dbReference type="Pfam" id="PF02687">
    <property type="entry name" value="FtsX"/>
    <property type="match status" value="1"/>
</dbReference>
<dbReference type="GO" id="GO:0022857">
    <property type="term" value="F:transmembrane transporter activity"/>
    <property type="evidence" value="ECO:0007669"/>
    <property type="project" value="TreeGrafter"/>
</dbReference>